<proteinExistence type="predicted"/>
<dbReference type="Gene3D" id="1.25.10.10">
    <property type="entry name" value="Leucine-rich Repeat Variant"/>
    <property type="match status" value="1"/>
</dbReference>
<reference evidence="1 2" key="1">
    <citation type="submission" date="2021-10" db="EMBL/GenBank/DDBJ databases">
        <title>Alishewanella koreense sp. nov. isolated from seawater of southwestern coast in South Korea and the proposal for the reclassification of Rheinheimera perlucida and Rheinheimera tuosuensis as Arsukibacterium perlucida and Arsukibacterium tuosuensis.</title>
        <authorList>
            <person name="Kim K.H."/>
            <person name="Ruan W."/>
            <person name="Kim K.R."/>
            <person name="Baek J.H."/>
            <person name="Jeon C.O."/>
        </authorList>
    </citation>
    <scope>NUCLEOTIDE SEQUENCE [LARGE SCALE GENOMIC DNA]</scope>
    <source>
        <strain evidence="1 2">16-MA</strain>
    </source>
</reference>
<protein>
    <recommendedName>
        <fullName evidence="3">HEAT repeat domain-containing protein</fullName>
    </recommendedName>
</protein>
<dbReference type="InterPro" id="IPR049796">
    <property type="entry name" value="CdiI_Ct-like"/>
</dbReference>
<gene>
    <name evidence="1" type="ORF">JAO78_016625</name>
</gene>
<name>A0ABS8C7U9_9ALTE</name>
<dbReference type="SUPFAM" id="SSF48371">
    <property type="entry name" value="ARM repeat"/>
    <property type="match status" value="1"/>
</dbReference>
<keyword evidence="2" id="KW-1185">Reference proteome</keyword>
<dbReference type="InterPro" id="IPR016024">
    <property type="entry name" value="ARM-type_fold"/>
</dbReference>
<evidence type="ECO:0008006" key="3">
    <source>
        <dbReference type="Google" id="ProtNLM"/>
    </source>
</evidence>
<dbReference type="RefSeq" id="WP_226752481.1">
    <property type="nucleotide sequence ID" value="NZ_JAEINI020000042.1"/>
</dbReference>
<comment type="caution">
    <text evidence="1">The sequence shown here is derived from an EMBL/GenBank/DDBJ whole genome shotgun (WGS) entry which is preliminary data.</text>
</comment>
<evidence type="ECO:0000313" key="2">
    <source>
        <dbReference type="Proteomes" id="UP000633814"/>
    </source>
</evidence>
<evidence type="ECO:0000313" key="1">
    <source>
        <dbReference type="EMBL" id="MCB5228428.1"/>
    </source>
</evidence>
<accession>A0ABS8C7U9</accession>
<dbReference type="Proteomes" id="UP000633814">
    <property type="component" value="Unassembled WGS sequence"/>
</dbReference>
<dbReference type="EMBL" id="JAEINI020000042">
    <property type="protein sequence ID" value="MCB5228428.1"/>
    <property type="molecule type" value="Genomic_DNA"/>
</dbReference>
<dbReference type="InterPro" id="IPR011989">
    <property type="entry name" value="ARM-like"/>
</dbReference>
<sequence>MSKLLYRDVHTNEFSDAEIWDAIKNNDTEALVLIPMKLGFCHDNWKFTQEVSVVLSEHPDEYVRGNSMRGFVYTAMTHQKLEKNIVKPVLLRALKDPSEWVRCCAQEAIDDINRFLGWRIGTAKDTKEREKRFNGRRKNET</sequence>
<dbReference type="CDD" id="cd20694">
    <property type="entry name" value="CdiI_Ct-like"/>
    <property type="match status" value="1"/>
</dbReference>
<organism evidence="1 2">
    <name type="scientific">Alishewanella maricola</name>
    <dbReference type="NCBI Taxonomy" id="2795740"/>
    <lineage>
        <taxon>Bacteria</taxon>
        <taxon>Pseudomonadati</taxon>
        <taxon>Pseudomonadota</taxon>
        <taxon>Gammaproteobacteria</taxon>
        <taxon>Alteromonadales</taxon>
        <taxon>Alteromonadaceae</taxon>
        <taxon>Alishewanella</taxon>
    </lineage>
</organism>